<proteinExistence type="predicted"/>
<reference evidence="1" key="1">
    <citation type="submission" date="2019-08" db="EMBL/GenBank/DDBJ databases">
        <authorList>
            <person name="Kucharzyk K."/>
            <person name="Murdoch R.W."/>
            <person name="Higgins S."/>
            <person name="Loffler F."/>
        </authorList>
    </citation>
    <scope>NUCLEOTIDE SEQUENCE</scope>
</reference>
<sequence>MGAGRWCSRATRIPATGILKGFTFCNEIFDFDPAGAGGIAQCTAAGDDAAAVALERLAPAHRFPGAVVSG</sequence>
<gene>
    <name evidence="1" type="ORF">SDC9_177446</name>
</gene>
<dbReference type="AlphaFoldDB" id="A0A645GW58"/>
<evidence type="ECO:0000313" key="1">
    <source>
        <dbReference type="EMBL" id="MPN29989.1"/>
    </source>
</evidence>
<accession>A0A645GW58</accession>
<name>A0A645GW58_9ZZZZ</name>
<organism evidence="1">
    <name type="scientific">bioreactor metagenome</name>
    <dbReference type="NCBI Taxonomy" id="1076179"/>
    <lineage>
        <taxon>unclassified sequences</taxon>
        <taxon>metagenomes</taxon>
        <taxon>ecological metagenomes</taxon>
    </lineage>
</organism>
<comment type="caution">
    <text evidence="1">The sequence shown here is derived from an EMBL/GenBank/DDBJ whole genome shotgun (WGS) entry which is preliminary data.</text>
</comment>
<dbReference type="EMBL" id="VSSQ01080935">
    <property type="protein sequence ID" value="MPN29989.1"/>
    <property type="molecule type" value="Genomic_DNA"/>
</dbReference>
<protein>
    <submittedName>
        <fullName evidence="1">Uncharacterized protein</fullName>
    </submittedName>
</protein>